<dbReference type="Proteomes" id="UP000007110">
    <property type="component" value="Unassembled WGS sequence"/>
</dbReference>
<dbReference type="Gene3D" id="1.25.40.10">
    <property type="entry name" value="Tetratricopeptide repeat domain"/>
    <property type="match status" value="2"/>
</dbReference>
<feature type="region of interest" description="Disordered" evidence="2">
    <location>
        <begin position="593"/>
        <end position="615"/>
    </location>
</feature>
<dbReference type="PANTHER" id="PTHR19860">
    <property type="entry name" value="DDB1- AND CUL4-ASSOCIATED FACTOR 12-RELATED"/>
    <property type="match status" value="1"/>
</dbReference>
<dbReference type="RefSeq" id="XP_030852128.1">
    <property type="nucleotide sequence ID" value="XM_030996268.1"/>
</dbReference>
<keyword evidence="6" id="KW-1185">Reference proteome</keyword>
<dbReference type="InParanoid" id="A0A7M7PIT2"/>
<evidence type="ECO:0000313" key="5">
    <source>
        <dbReference type="EnsemblMetazoa" id="XP_030852128"/>
    </source>
</evidence>
<dbReference type="InterPro" id="IPR011990">
    <property type="entry name" value="TPR-like_helical_dom_sf"/>
</dbReference>
<dbReference type="KEGG" id="spu:752994"/>
<dbReference type="InterPro" id="IPR025139">
    <property type="entry name" value="DUF4062"/>
</dbReference>
<keyword evidence="1" id="KW-0677">Repeat</keyword>
<dbReference type="OrthoDB" id="2325716at2759"/>
<feature type="region of interest" description="Disordered" evidence="2">
    <location>
        <begin position="1023"/>
        <end position="1045"/>
    </location>
</feature>
<reference evidence="6" key="1">
    <citation type="submission" date="2015-02" db="EMBL/GenBank/DDBJ databases">
        <title>Genome sequencing for Strongylocentrotus purpuratus.</title>
        <authorList>
            <person name="Murali S."/>
            <person name="Liu Y."/>
            <person name="Vee V."/>
            <person name="English A."/>
            <person name="Wang M."/>
            <person name="Skinner E."/>
            <person name="Han Y."/>
            <person name="Muzny D.M."/>
            <person name="Worley K.C."/>
            <person name="Gibbs R.A."/>
        </authorList>
    </citation>
    <scope>NUCLEOTIDE SEQUENCE</scope>
</reference>
<evidence type="ECO:0000313" key="6">
    <source>
        <dbReference type="Proteomes" id="UP000007110"/>
    </source>
</evidence>
<protein>
    <recommendedName>
        <fullName evidence="7">Telomerase protein component 1</fullName>
    </recommendedName>
</protein>
<feature type="compositionally biased region" description="Basic and acidic residues" evidence="2">
    <location>
        <begin position="1035"/>
        <end position="1045"/>
    </location>
</feature>
<dbReference type="Gene3D" id="3.40.50.300">
    <property type="entry name" value="P-loop containing nucleotide triphosphate hydrolases"/>
    <property type="match status" value="1"/>
</dbReference>
<feature type="compositionally biased region" description="Basic and acidic residues" evidence="2">
    <location>
        <begin position="599"/>
        <end position="612"/>
    </location>
</feature>
<feature type="domain" description="NACHT" evidence="3">
    <location>
        <begin position="317"/>
        <end position="489"/>
    </location>
</feature>
<dbReference type="SUPFAM" id="SSF52540">
    <property type="entry name" value="P-loop containing nucleoside triphosphate hydrolases"/>
    <property type="match status" value="1"/>
</dbReference>
<dbReference type="EnsemblMetazoa" id="XM_030996268">
    <property type="protein sequence ID" value="XP_030852128"/>
    <property type="gene ID" value="LOC752994"/>
</dbReference>
<dbReference type="SUPFAM" id="SSF81901">
    <property type="entry name" value="HCP-like"/>
    <property type="match status" value="1"/>
</dbReference>
<evidence type="ECO:0000256" key="2">
    <source>
        <dbReference type="SAM" id="MobiDB-lite"/>
    </source>
</evidence>
<dbReference type="Pfam" id="PF13271">
    <property type="entry name" value="DUF4062"/>
    <property type="match status" value="1"/>
</dbReference>
<dbReference type="AlphaFoldDB" id="A0A7M7PIT2"/>
<accession>A0A7M7PIT2</accession>
<dbReference type="OMA" id="PLPAAKW"/>
<dbReference type="PANTHER" id="PTHR19860:SF14">
    <property type="entry name" value="DUF4062 DOMAIN-CONTAINING PROTEIN"/>
    <property type="match status" value="1"/>
</dbReference>
<proteinExistence type="predicted"/>
<dbReference type="Pfam" id="PF05729">
    <property type="entry name" value="NACHT"/>
    <property type="match status" value="1"/>
</dbReference>
<reference evidence="5" key="2">
    <citation type="submission" date="2021-01" db="UniProtKB">
        <authorList>
            <consortium name="EnsemblMetazoa"/>
        </authorList>
    </citation>
    <scope>IDENTIFICATION</scope>
</reference>
<dbReference type="InterPro" id="IPR027417">
    <property type="entry name" value="P-loop_NTPase"/>
</dbReference>
<evidence type="ECO:0000256" key="1">
    <source>
        <dbReference type="ARBA" id="ARBA00022737"/>
    </source>
</evidence>
<dbReference type="GO" id="GO:0080008">
    <property type="term" value="C:Cul4-RING E3 ubiquitin ligase complex"/>
    <property type="evidence" value="ECO:0000318"/>
    <property type="project" value="GO_Central"/>
</dbReference>
<organism evidence="5 6">
    <name type="scientific">Strongylocentrotus purpuratus</name>
    <name type="common">Purple sea urchin</name>
    <dbReference type="NCBI Taxonomy" id="7668"/>
    <lineage>
        <taxon>Eukaryota</taxon>
        <taxon>Metazoa</taxon>
        <taxon>Echinodermata</taxon>
        <taxon>Eleutherozoa</taxon>
        <taxon>Echinozoa</taxon>
        <taxon>Echinoidea</taxon>
        <taxon>Euechinoidea</taxon>
        <taxon>Echinacea</taxon>
        <taxon>Camarodonta</taxon>
        <taxon>Echinidea</taxon>
        <taxon>Strongylocentrotidae</taxon>
        <taxon>Strongylocentrotus</taxon>
    </lineage>
</organism>
<name>A0A7M7PIT2_STRPU</name>
<evidence type="ECO:0008006" key="7">
    <source>
        <dbReference type="Google" id="ProtNLM"/>
    </source>
</evidence>
<feature type="domain" description="DUF4062" evidence="4">
    <location>
        <begin position="55"/>
        <end position="143"/>
    </location>
</feature>
<sequence>MGCGSSKSLDVPSGPSDYKYMVQKTWDRVQGTVDSKMNGDKRKLVVKRSGWKTVRIFVSSTFKDFHAEREVLVKEVFPDLRTWCEKRRIHLVDCDLRWGVPKDTTSEETLRTCLGEIDRCYQDNIMPFFLNLTSERCGWIPTAQDVPEALSREYRWVHGLSVTEMEILHGAYRIDNPNSLFMIRDTKFLKTLPAEFRDEFVDPNPIAPHKMEVLKQMLKNRLGSRVNWYDVEYAGVDDDGKVELNGLQENFAKIVYDFYHKRIEEQYPLLETNLDPYQSTKEAHESFLKSRGGSVLGRNEILEQIQAYVTSVGDSRALVMSGGAGCGKSSIMARTADVAQTMALNKRIPGGGETGWHVFYHFVGAIPGSTSLELCLKRLLKELKAFNEATMPKNLEACCQLACGVLSNPKTQPIIVIIDALNQFDDDKTTSVLSWLPRKLAPQVRVILAMIDDTPPHKELHERAIKPEEIIVTPLDMSARQQIVTEMLGKYNKKLGEDQMASLLSKESSQNPLWLSVACEELRVFGLFAKVTDKINSLADGLLELLEQVFTRFEEENGGMLLVATLCLLECSATGLLETELLLVLGDEDNLMPADKDEDNSKDRGEKEKGNKDASPLPAMKWAVVYRALKPFIRPFGDSGEGRLDFYHRALSKAVRKKYFDNTTANRVCDRSWWHKRLADFFTDVKSVDRKVEELPIHLLAIRDLDRLQKFLTDWSVFDSLYNEDYSTVLLKYWREGFGADWQDKILATYKESMQKFADEHESKEDIARRYEQVSRVINQSGKHMEAYALLEKAMEIELSELGARPERMVELYHLACIVYDEKLKLYEYVDPIQLKELRPAINFARKSIAIRETLEGEVHKYKHGRTLIQLAFNLQAWMECGGDNTLSEAEALAEAKVNIEKAMDIFKKLGSDGHLADATMTKGVLEERGCQGQVDLYMEALDLCLQAYGEFCVLTSRLYLNIGIMYEDRRDYKEAYHWFIKWQDVCEEVFGYHHPRTARCRSCLKEARYVFVARQVEAERAKNQRNAEQGNEAAEDRGLIIDDE</sequence>
<evidence type="ECO:0000259" key="3">
    <source>
        <dbReference type="Pfam" id="PF05729"/>
    </source>
</evidence>
<dbReference type="InterPro" id="IPR007111">
    <property type="entry name" value="NACHT_NTPase"/>
</dbReference>
<evidence type="ECO:0000259" key="4">
    <source>
        <dbReference type="Pfam" id="PF13271"/>
    </source>
</evidence>
<dbReference type="GeneID" id="752994"/>
<dbReference type="InterPro" id="IPR051191">
    <property type="entry name" value="DCAF12"/>
</dbReference>